<feature type="domain" description="DUF1653" evidence="1">
    <location>
        <begin position="14"/>
        <end position="73"/>
    </location>
</feature>
<evidence type="ECO:0000313" key="2">
    <source>
        <dbReference type="EMBL" id="MCQ4922385.1"/>
    </source>
</evidence>
<dbReference type="InterPro" id="IPR037135">
    <property type="entry name" value="DUF1653-like_dom_sf"/>
</dbReference>
<dbReference type="Gene3D" id="2.30.30.320">
    <property type="entry name" value="DUF1653-like domain"/>
    <property type="match status" value="1"/>
</dbReference>
<dbReference type="Proteomes" id="UP001524478">
    <property type="component" value="Unassembled WGS sequence"/>
</dbReference>
<dbReference type="InterPro" id="IPR023387">
    <property type="entry name" value="DUF1653-like_dom"/>
</dbReference>
<protein>
    <submittedName>
        <fullName evidence="2">DUF1653 domain-containing protein</fullName>
    </submittedName>
</protein>
<evidence type="ECO:0000259" key="1">
    <source>
        <dbReference type="Pfam" id="PF07866"/>
    </source>
</evidence>
<keyword evidence="3" id="KW-1185">Reference proteome</keyword>
<sequence>MNNENTRTIKPNTKYKHFKGKEYLVLHIAKHSETLEDMVVYQALYGECGIWVRPLDMFLEKIERDGKSINRFEEIVE</sequence>
<dbReference type="Pfam" id="PF07866">
    <property type="entry name" value="DUF1653"/>
    <property type="match status" value="1"/>
</dbReference>
<dbReference type="RefSeq" id="WP_256310666.1">
    <property type="nucleotide sequence ID" value="NZ_JANGAC010000003.1"/>
</dbReference>
<accession>A0ABT1S7D5</accession>
<evidence type="ECO:0000313" key="3">
    <source>
        <dbReference type="Proteomes" id="UP001524478"/>
    </source>
</evidence>
<gene>
    <name evidence="2" type="ORF">NE686_04755</name>
</gene>
<comment type="caution">
    <text evidence="2">The sequence shown here is derived from an EMBL/GenBank/DDBJ whole genome shotgun (WGS) entry which is preliminary data.</text>
</comment>
<dbReference type="EMBL" id="JANGAC010000003">
    <property type="protein sequence ID" value="MCQ4922385.1"/>
    <property type="molecule type" value="Genomic_DNA"/>
</dbReference>
<reference evidence="2 3" key="1">
    <citation type="submission" date="2022-06" db="EMBL/GenBank/DDBJ databases">
        <title>Isolation of gut microbiota from human fecal samples.</title>
        <authorList>
            <person name="Pamer E.G."/>
            <person name="Barat B."/>
            <person name="Waligurski E."/>
            <person name="Medina S."/>
            <person name="Paddock L."/>
            <person name="Mostad J."/>
        </authorList>
    </citation>
    <scope>NUCLEOTIDE SEQUENCE [LARGE SCALE GENOMIC DNA]</scope>
    <source>
        <strain evidence="2 3">DFI.7.95</strain>
    </source>
</reference>
<proteinExistence type="predicted"/>
<organism evidence="2 3">
    <name type="scientific">Tissierella carlieri</name>
    <dbReference type="NCBI Taxonomy" id="689904"/>
    <lineage>
        <taxon>Bacteria</taxon>
        <taxon>Bacillati</taxon>
        <taxon>Bacillota</taxon>
        <taxon>Tissierellia</taxon>
        <taxon>Tissierellales</taxon>
        <taxon>Tissierellaceae</taxon>
        <taxon>Tissierella</taxon>
    </lineage>
</organism>
<name>A0ABT1S7D5_9FIRM</name>